<evidence type="ECO:0000313" key="2">
    <source>
        <dbReference type="Proteomes" id="UP000218811"/>
    </source>
</evidence>
<name>A0A2H3J0S1_WOLCO</name>
<evidence type="ECO:0000313" key="1">
    <source>
        <dbReference type="EMBL" id="PCH35295.1"/>
    </source>
</evidence>
<keyword evidence="2" id="KW-1185">Reference proteome</keyword>
<gene>
    <name evidence="1" type="ORF">WOLCODRAFT_166181</name>
</gene>
<dbReference type="Proteomes" id="UP000218811">
    <property type="component" value="Unassembled WGS sequence"/>
</dbReference>
<organism evidence="1 2">
    <name type="scientific">Wolfiporia cocos (strain MD-104)</name>
    <name type="common">Brown rot fungus</name>
    <dbReference type="NCBI Taxonomy" id="742152"/>
    <lineage>
        <taxon>Eukaryota</taxon>
        <taxon>Fungi</taxon>
        <taxon>Dikarya</taxon>
        <taxon>Basidiomycota</taxon>
        <taxon>Agaricomycotina</taxon>
        <taxon>Agaricomycetes</taxon>
        <taxon>Polyporales</taxon>
        <taxon>Phaeolaceae</taxon>
        <taxon>Wolfiporia</taxon>
    </lineage>
</organism>
<dbReference type="EMBL" id="KB467843">
    <property type="protein sequence ID" value="PCH35295.1"/>
    <property type="molecule type" value="Genomic_DNA"/>
</dbReference>
<reference evidence="1 2" key="1">
    <citation type="journal article" date="2012" name="Science">
        <title>The Paleozoic origin of enzymatic lignin decomposition reconstructed from 31 fungal genomes.</title>
        <authorList>
            <person name="Floudas D."/>
            <person name="Binder M."/>
            <person name="Riley R."/>
            <person name="Barry K."/>
            <person name="Blanchette R.A."/>
            <person name="Henrissat B."/>
            <person name="Martinez A.T."/>
            <person name="Otillar R."/>
            <person name="Spatafora J.W."/>
            <person name="Yadav J.S."/>
            <person name="Aerts A."/>
            <person name="Benoit I."/>
            <person name="Boyd A."/>
            <person name="Carlson A."/>
            <person name="Copeland A."/>
            <person name="Coutinho P.M."/>
            <person name="de Vries R.P."/>
            <person name="Ferreira P."/>
            <person name="Findley K."/>
            <person name="Foster B."/>
            <person name="Gaskell J."/>
            <person name="Glotzer D."/>
            <person name="Gorecki P."/>
            <person name="Heitman J."/>
            <person name="Hesse C."/>
            <person name="Hori C."/>
            <person name="Igarashi K."/>
            <person name="Jurgens J.A."/>
            <person name="Kallen N."/>
            <person name="Kersten P."/>
            <person name="Kohler A."/>
            <person name="Kuees U."/>
            <person name="Kumar T.K.A."/>
            <person name="Kuo A."/>
            <person name="LaButti K."/>
            <person name="Larrondo L.F."/>
            <person name="Lindquist E."/>
            <person name="Ling A."/>
            <person name="Lombard V."/>
            <person name="Lucas S."/>
            <person name="Lundell T."/>
            <person name="Martin R."/>
            <person name="McLaughlin D.J."/>
            <person name="Morgenstern I."/>
            <person name="Morin E."/>
            <person name="Murat C."/>
            <person name="Nagy L.G."/>
            <person name="Nolan M."/>
            <person name="Ohm R.A."/>
            <person name="Patyshakuliyeva A."/>
            <person name="Rokas A."/>
            <person name="Ruiz-Duenas F.J."/>
            <person name="Sabat G."/>
            <person name="Salamov A."/>
            <person name="Samejima M."/>
            <person name="Schmutz J."/>
            <person name="Slot J.C."/>
            <person name="St John F."/>
            <person name="Stenlid J."/>
            <person name="Sun H."/>
            <person name="Sun S."/>
            <person name="Syed K."/>
            <person name="Tsang A."/>
            <person name="Wiebenga A."/>
            <person name="Young D."/>
            <person name="Pisabarro A."/>
            <person name="Eastwood D.C."/>
            <person name="Martin F."/>
            <person name="Cullen D."/>
            <person name="Grigoriev I.V."/>
            <person name="Hibbett D.S."/>
        </authorList>
    </citation>
    <scope>NUCLEOTIDE SEQUENCE [LARGE SCALE GENOMIC DNA]</scope>
    <source>
        <strain evidence="1 2">MD-104</strain>
    </source>
</reference>
<dbReference type="AlphaFoldDB" id="A0A2H3J0S1"/>
<sequence length="160" mass="17631">MLALRPRQMEARIPFQRGGFAKRTRTGPLYKLPAYPPPVHPGAPLLPRAGDEIAPTRRAMRTHFQHRIPRVWRNQQLAAVGMSSPGLPARGCRQPGEGRPTHPFFIAADRTRVCPSLVMLDPLVIRLTDAAHHAGTAYRGHASQMSSSQDPHALVAVKFG</sequence>
<protein>
    <submittedName>
        <fullName evidence="1">Uncharacterized protein</fullName>
    </submittedName>
</protein>
<accession>A0A2H3J0S1</accession>
<proteinExistence type="predicted"/>